<feature type="compositionally biased region" description="Pro residues" evidence="2">
    <location>
        <begin position="272"/>
        <end position="282"/>
    </location>
</feature>
<keyword evidence="1" id="KW-0175">Coiled coil</keyword>
<reference evidence="3" key="1">
    <citation type="submission" date="2021-05" db="EMBL/GenBank/DDBJ databases">
        <title>The genome of the haptophyte Pavlova lutheri (Diacronema luteri, Pavlovales) - a model for lipid biosynthesis in eukaryotic algae.</title>
        <authorList>
            <person name="Hulatt C.J."/>
            <person name="Posewitz M.C."/>
        </authorList>
    </citation>
    <scope>NUCLEOTIDE SEQUENCE</scope>
    <source>
        <strain evidence="3">NIVA-4/92</strain>
    </source>
</reference>
<dbReference type="OrthoDB" id="10460690at2759"/>
<feature type="coiled-coil region" evidence="1">
    <location>
        <begin position="48"/>
        <end position="104"/>
    </location>
</feature>
<evidence type="ECO:0000313" key="4">
    <source>
        <dbReference type="Proteomes" id="UP000751190"/>
    </source>
</evidence>
<evidence type="ECO:0000256" key="1">
    <source>
        <dbReference type="SAM" id="Coils"/>
    </source>
</evidence>
<feature type="coiled-coil region" evidence="1">
    <location>
        <begin position="172"/>
        <end position="240"/>
    </location>
</feature>
<dbReference type="PANTHER" id="PTHR37473">
    <property type="entry name" value="EF-HAND DOMAIN-CONTAINING PROTEIN"/>
    <property type="match status" value="1"/>
</dbReference>
<dbReference type="OMA" id="THSNYDA"/>
<protein>
    <submittedName>
        <fullName evidence="3">Uncharacterized protein</fullName>
    </submittedName>
</protein>
<dbReference type="EMBL" id="JAGTXO010000024">
    <property type="protein sequence ID" value="KAG8461673.1"/>
    <property type="molecule type" value="Genomic_DNA"/>
</dbReference>
<name>A0A8J5X8C6_DIALT</name>
<proteinExistence type="predicted"/>
<comment type="caution">
    <text evidence="3">The sequence shown here is derived from an EMBL/GenBank/DDBJ whole genome shotgun (WGS) entry which is preliminary data.</text>
</comment>
<evidence type="ECO:0000313" key="3">
    <source>
        <dbReference type="EMBL" id="KAG8461673.1"/>
    </source>
</evidence>
<keyword evidence="4" id="KW-1185">Reference proteome</keyword>
<feature type="region of interest" description="Disordered" evidence="2">
    <location>
        <begin position="1"/>
        <end position="23"/>
    </location>
</feature>
<accession>A0A8J5X8C6</accession>
<gene>
    <name evidence="3" type="ORF">KFE25_001291</name>
</gene>
<dbReference type="Proteomes" id="UP000751190">
    <property type="component" value="Unassembled WGS sequence"/>
</dbReference>
<feature type="region of interest" description="Disordered" evidence="2">
    <location>
        <begin position="252"/>
        <end position="288"/>
    </location>
</feature>
<dbReference type="PANTHER" id="PTHR37473:SF1">
    <property type="entry name" value="EF-HAND DOMAIN-CONTAINING PROTEIN"/>
    <property type="match status" value="1"/>
</dbReference>
<evidence type="ECO:0000256" key="2">
    <source>
        <dbReference type="SAM" id="MobiDB-lite"/>
    </source>
</evidence>
<organism evidence="3 4">
    <name type="scientific">Diacronema lutheri</name>
    <name type="common">Unicellular marine alga</name>
    <name type="synonym">Monochrysis lutheri</name>
    <dbReference type="NCBI Taxonomy" id="2081491"/>
    <lineage>
        <taxon>Eukaryota</taxon>
        <taxon>Haptista</taxon>
        <taxon>Haptophyta</taxon>
        <taxon>Pavlovophyceae</taxon>
        <taxon>Pavlovales</taxon>
        <taxon>Pavlovaceae</taxon>
        <taxon>Diacronema</taxon>
    </lineage>
</organism>
<sequence>MVDSGAGLGRASDANSFVGEESAQELANVSDAQHLMLSSQMIEAKQARAKAEAERQMRLNRIARLQAEEMKLMKRIEETHRRTKDILDQKAAKEQAAIERQNLELARHDELNDQRLRLVESKMQQRASIRSSQEACWIHRHHTVQSVKERRESVATEAEARRRHELRQKVALRDDVRRQDEARRERRRLAQEMMEQQLKEEQEARLSNEETKIREQEAKLAALERREMQLVQSLKSYQGEQREVLEELEAFLPGGPNSARKSLVRAAHEGPRPPALLGPAPPDGAVGL</sequence>
<dbReference type="AlphaFoldDB" id="A0A8J5X8C6"/>